<organism evidence="1 2">
    <name type="scientific">Corticimicrobacter populi</name>
    <dbReference type="NCBI Taxonomy" id="2175229"/>
    <lineage>
        <taxon>Bacteria</taxon>
        <taxon>Pseudomonadati</taxon>
        <taxon>Pseudomonadota</taxon>
        <taxon>Betaproteobacteria</taxon>
        <taxon>Burkholderiales</taxon>
        <taxon>Alcaligenaceae</taxon>
        <taxon>Corticimicrobacter</taxon>
    </lineage>
</organism>
<dbReference type="Proteomes" id="UP000245212">
    <property type="component" value="Unassembled WGS sequence"/>
</dbReference>
<name>A0A2V1K0V2_9BURK</name>
<dbReference type="EMBL" id="QETA01000004">
    <property type="protein sequence ID" value="PWF22740.1"/>
    <property type="molecule type" value="Genomic_DNA"/>
</dbReference>
<evidence type="ECO:0008006" key="3">
    <source>
        <dbReference type="Google" id="ProtNLM"/>
    </source>
</evidence>
<protein>
    <recommendedName>
        <fullName evidence="3">Lipoprotein</fullName>
    </recommendedName>
</protein>
<dbReference type="AlphaFoldDB" id="A0A2V1K0V2"/>
<evidence type="ECO:0000313" key="2">
    <source>
        <dbReference type="Proteomes" id="UP000245212"/>
    </source>
</evidence>
<comment type="caution">
    <text evidence="1">The sequence shown here is derived from an EMBL/GenBank/DDBJ whole genome shotgun (WGS) entry which is preliminary data.</text>
</comment>
<accession>A0A2V1K0V2</accession>
<dbReference type="PROSITE" id="PS51257">
    <property type="entry name" value="PROKAR_LIPOPROTEIN"/>
    <property type="match status" value="1"/>
</dbReference>
<sequence>MKKSAFIVLLLVLSGCDLKPAPENAARSFSSIQRCLDHVAFDTGERLNITNRTPGRVWGETAEHGLSFRCEGRVTELKQLEVEGRWQRQGK</sequence>
<proteinExistence type="predicted"/>
<keyword evidence="2" id="KW-1185">Reference proteome</keyword>
<reference evidence="2" key="1">
    <citation type="submission" date="2018-05" db="EMBL/GenBank/DDBJ databases">
        <authorList>
            <person name="Li Y."/>
        </authorList>
    </citation>
    <scope>NUCLEOTIDE SEQUENCE [LARGE SCALE GENOMIC DNA]</scope>
    <source>
        <strain evidence="2">3d-2-2</strain>
    </source>
</reference>
<gene>
    <name evidence="1" type="ORF">DD235_11775</name>
</gene>
<evidence type="ECO:0000313" key="1">
    <source>
        <dbReference type="EMBL" id="PWF22740.1"/>
    </source>
</evidence>
<dbReference type="RefSeq" id="WP_109062264.1">
    <property type="nucleotide sequence ID" value="NZ_QETA01000004.1"/>
</dbReference>